<accession>A0A2G8S170</accession>
<name>A0A2G8S170_9APHY</name>
<keyword evidence="2" id="KW-1185">Reference proteome</keyword>
<dbReference type="AlphaFoldDB" id="A0A2G8S170"/>
<reference evidence="1 2" key="1">
    <citation type="journal article" date="2015" name="Sci. Rep.">
        <title>Chromosome-level genome map provides insights into diverse defense mechanisms in the medicinal fungus Ganoderma sinense.</title>
        <authorList>
            <person name="Zhu Y."/>
            <person name="Xu J."/>
            <person name="Sun C."/>
            <person name="Zhou S."/>
            <person name="Xu H."/>
            <person name="Nelson D.R."/>
            <person name="Qian J."/>
            <person name="Song J."/>
            <person name="Luo H."/>
            <person name="Xiang L."/>
            <person name="Li Y."/>
            <person name="Xu Z."/>
            <person name="Ji A."/>
            <person name="Wang L."/>
            <person name="Lu S."/>
            <person name="Hayward A."/>
            <person name="Sun W."/>
            <person name="Li X."/>
            <person name="Schwartz D.C."/>
            <person name="Wang Y."/>
            <person name="Chen S."/>
        </authorList>
    </citation>
    <scope>NUCLEOTIDE SEQUENCE [LARGE SCALE GENOMIC DNA]</scope>
    <source>
        <strain evidence="1 2">ZZ0214-1</strain>
    </source>
</reference>
<dbReference type="EMBL" id="AYKW01000034">
    <property type="protein sequence ID" value="PIL27487.1"/>
    <property type="molecule type" value="Genomic_DNA"/>
</dbReference>
<dbReference type="Proteomes" id="UP000230002">
    <property type="component" value="Unassembled WGS sequence"/>
</dbReference>
<comment type="caution">
    <text evidence="1">The sequence shown here is derived from an EMBL/GenBank/DDBJ whole genome shotgun (WGS) entry which is preliminary data.</text>
</comment>
<organism evidence="1 2">
    <name type="scientific">Ganoderma sinense ZZ0214-1</name>
    <dbReference type="NCBI Taxonomy" id="1077348"/>
    <lineage>
        <taxon>Eukaryota</taxon>
        <taxon>Fungi</taxon>
        <taxon>Dikarya</taxon>
        <taxon>Basidiomycota</taxon>
        <taxon>Agaricomycotina</taxon>
        <taxon>Agaricomycetes</taxon>
        <taxon>Polyporales</taxon>
        <taxon>Polyporaceae</taxon>
        <taxon>Ganoderma</taxon>
    </lineage>
</organism>
<evidence type="ECO:0000313" key="1">
    <source>
        <dbReference type="EMBL" id="PIL27487.1"/>
    </source>
</evidence>
<protein>
    <submittedName>
        <fullName evidence="1">Uncharacterized protein</fullName>
    </submittedName>
</protein>
<evidence type="ECO:0000313" key="2">
    <source>
        <dbReference type="Proteomes" id="UP000230002"/>
    </source>
</evidence>
<gene>
    <name evidence="1" type="ORF">GSI_10638</name>
</gene>
<proteinExistence type="predicted"/>
<sequence>MNSSRSEFGVRLPNDRLLESLRCREVEYGGDSRTPYCIDVDERRELTLLERRDDIEARLPRFEVLPRPPPKALPRPAERPLTVPLPLCRCDTGLEPVLFIEELWVSARRVVGSSLRFPLGSSRNHRWNVESRLARLRCPETLLPRAGICGSDVSVSAGDPVSGGGDCFPARIQGEPTCP</sequence>